<keyword evidence="2" id="KW-1003">Cell membrane</keyword>
<dbReference type="InterPro" id="IPR023845">
    <property type="entry name" value="DUF3817_TM"/>
</dbReference>
<keyword evidence="5 6" id="KW-0472">Membrane</keyword>
<proteinExistence type="predicted"/>
<dbReference type="AlphaFoldDB" id="A0A4Y9R6Y2"/>
<dbReference type="NCBIfam" id="TIGR03954">
    <property type="entry name" value="integ_memb_HG"/>
    <property type="match status" value="1"/>
</dbReference>
<gene>
    <name evidence="8" type="ORF">E4M00_02310</name>
</gene>
<feature type="transmembrane region" description="Helical" evidence="6">
    <location>
        <begin position="56"/>
        <end position="80"/>
    </location>
</feature>
<comment type="subcellular location">
    <subcellularLocation>
        <location evidence="1">Cell membrane</location>
        <topology evidence="1">Multi-pass membrane protein</topology>
    </subcellularLocation>
</comment>
<dbReference type="RefSeq" id="WP_135118923.1">
    <property type="nucleotide sequence ID" value="NZ_SPQZ01000001.1"/>
</dbReference>
<sequence length="153" mass="16618">MPLAPKPADFPRIRGAVKFYQVASVITGTLLLALCAEMLLKYLGGLEIELAGPSGFLALVPAGTTTAVNLSTGILIVHGWFYVVYLFSDFRLWSLMRWPFTRFIVIALGGVIPFLSFFLEGRIAREVKAYLASREAEAAPVVAPTTPTVEATP</sequence>
<evidence type="ECO:0000256" key="1">
    <source>
        <dbReference type="ARBA" id="ARBA00004651"/>
    </source>
</evidence>
<dbReference type="EMBL" id="SPQZ01000001">
    <property type="protein sequence ID" value="TFW00048.1"/>
    <property type="molecule type" value="Genomic_DNA"/>
</dbReference>
<comment type="caution">
    <text evidence="8">The sequence shown here is derived from an EMBL/GenBank/DDBJ whole genome shotgun (WGS) entry which is preliminary data.</text>
</comment>
<reference evidence="8 9" key="1">
    <citation type="journal article" date="2018" name="J. Microbiol.">
        <title>Leifsonia flava sp. nov., a novel actinobacterium isolated from the rhizosphere of Aquilegia viridiflora.</title>
        <authorList>
            <person name="Cai Y."/>
            <person name="Tao W.Z."/>
            <person name="Ma Y.J."/>
            <person name="Cheng J."/>
            <person name="Zhang M.Y."/>
            <person name="Zhang Y.X."/>
        </authorList>
    </citation>
    <scope>NUCLEOTIDE SEQUENCE [LARGE SCALE GENOMIC DNA]</scope>
    <source>
        <strain evidence="8 9">SYP-B2174</strain>
    </source>
</reference>
<dbReference type="GO" id="GO:0005886">
    <property type="term" value="C:plasma membrane"/>
    <property type="evidence" value="ECO:0007669"/>
    <property type="project" value="UniProtKB-SubCell"/>
</dbReference>
<evidence type="ECO:0000256" key="2">
    <source>
        <dbReference type="ARBA" id="ARBA00022475"/>
    </source>
</evidence>
<keyword evidence="4 6" id="KW-1133">Transmembrane helix</keyword>
<evidence type="ECO:0000313" key="9">
    <source>
        <dbReference type="Proteomes" id="UP000298127"/>
    </source>
</evidence>
<accession>A0A4Y9R6Y2</accession>
<name>A0A4Y9R6Y2_9MICO</name>
<keyword evidence="9" id="KW-1185">Reference proteome</keyword>
<evidence type="ECO:0000256" key="4">
    <source>
        <dbReference type="ARBA" id="ARBA00022989"/>
    </source>
</evidence>
<organism evidence="8 9">
    <name type="scientific">Orlajensenia leifsoniae</name>
    <dbReference type="NCBI Taxonomy" id="2561933"/>
    <lineage>
        <taxon>Bacteria</taxon>
        <taxon>Bacillati</taxon>
        <taxon>Actinomycetota</taxon>
        <taxon>Actinomycetes</taxon>
        <taxon>Micrococcales</taxon>
        <taxon>Microbacteriaceae</taxon>
        <taxon>Orlajensenia</taxon>
    </lineage>
</organism>
<dbReference type="PANTHER" id="PTHR40077:SF2">
    <property type="entry name" value="MEMBRANE PROTEIN"/>
    <property type="match status" value="1"/>
</dbReference>
<evidence type="ECO:0000259" key="7">
    <source>
        <dbReference type="Pfam" id="PF12823"/>
    </source>
</evidence>
<evidence type="ECO:0000256" key="6">
    <source>
        <dbReference type="SAM" id="Phobius"/>
    </source>
</evidence>
<evidence type="ECO:0000313" key="8">
    <source>
        <dbReference type="EMBL" id="TFW00048.1"/>
    </source>
</evidence>
<dbReference type="Pfam" id="PF12823">
    <property type="entry name" value="DUF3817"/>
    <property type="match status" value="1"/>
</dbReference>
<feature type="domain" description="DUF3817" evidence="7">
    <location>
        <begin position="18"/>
        <end position="125"/>
    </location>
</feature>
<protein>
    <submittedName>
        <fullName evidence="8">DUF3817 domain-containing protein</fullName>
    </submittedName>
</protein>
<feature type="transmembrane region" description="Helical" evidence="6">
    <location>
        <begin position="20"/>
        <end position="44"/>
    </location>
</feature>
<keyword evidence="3 6" id="KW-0812">Transmembrane</keyword>
<feature type="transmembrane region" description="Helical" evidence="6">
    <location>
        <begin position="100"/>
        <end position="119"/>
    </location>
</feature>
<dbReference type="Proteomes" id="UP000298127">
    <property type="component" value="Unassembled WGS sequence"/>
</dbReference>
<evidence type="ECO:0000256" key="5">
    <source>
        <dbReference type="ARBA" id="ARBA00023136"/>
    </source>
</evidence>
<dbReference type="PANTHER" id="PTHR40077">
    <property type="entry name" value="MEMBRANE PROTEIN-RELATED"/>
    <property type="match status" value="1"/>
</dbReference>
<evidence type="ECO:0000256" key="3">
    <source>
        <dbReference type="ARBA" id="ARBA00022692"/>
    </source>
</evidence>